<gene>
    <name evidence="1" type="ORF">DU508_21780</name>
</gene>
<name>A0A369PSU7_9SPHI</name>
<dbReference type="OrthoDB" id="1439226at2"/>
<protein>
    <submittedName>
        <fullName evidence="1">Uncharacterized protein</fullName>
    </submittedName>
</protein>
<dbReference type="Proteomes" id="UP000253961">
    <property type="component" value="Unassembled WGS sequence"/>
</dbReference>
<proteinExistence type="predicted"/>
<evidence type="ECO:0000313" key="1">
    <source>
        <dbReference type="EMBL" id="RDC54355.1"/>
    </source>
</evidence>
<dbReference type="AlphaFoldDB" id="A0A369PSU7"/>
<dbReference type="RefSeq" id="WP_115404782.1">
    <property type="nucleotide sequence ID" value="NZ_QPKV01000014.1"/>
</dbReference>
<dbReference type="EMBL" id="QPKV01000014">
    <property type="protein sequence ID" value="RDC54355.1"/>
    <property type="molecule type" value="Genomic_DNA"/>
</dbReference>
<keyword evidence="2" id="KW-1185">Reference proteome</keyword>
<reference evidence="1 2" key="1">
    <citation type="submission" date="2018-07" db="EMBL/GenBank/DDBJ databases">
        <title>Pedobacter sp. nov., isolated from soil.</title>
        <authorList>
            <person name="Zhou L.Y."/>
            <person name="Du Z.J."/>
        </authorList>
    </citation>
    <scope>NUCLEOTIDE SEQUENCE [LARGE SCALE GENOMIC DNA]</scope>
    <source>
        <strain evidence="1 2">JDX94</strain>
    </source>
</reference>
<organism evidence="1 2">
    <name type="scientific">Pedobacter chinensis</name>
    <dbReference type="NCBI Taxonomy" id="2282421"/>
    <lineage>
        <taxon>Bacteria</taxon>
        <taxon>Pseudomonadati</taxon>
        <taxon>Bacteroidota</taxon>
        <taxon>Sphingobacteriia</taxon>
        <taxon>Sphingobacteriales</taxon>
        <taxon>Sphingobacteriaceae</taxon>
        <taxon>Pedobacter</taxon>
    </lineage>
</organism>
<accession>A0A369PSU7</accession>
<comment type="caution">
    <text evidence="1">The sequence shown here is derived from an EMBL/GenBank/DDBJ whole genome shotgun (WGS) entry which is preliminary data.</text>
</comment>
<sequence>MTGNEILKAQLAELGFQPTVPLDVNGNATDFVAFIFTIPHGRFRGQEVEIALNAPQFPSIPPSGPYIRPHLMPITGGGGVHPTGGVHQYNMPTPEYQYWSRPCSSWSEAEKNVKSYVSFLRTLFDFE</sequence>
<evidence type="ECO:0000313" key="2">
    <source>
        <dbReference type="Proteomes" id="UP000253961"/>
    </source>
</evidence>